<keyword evidence="1" id="KW-0732">Signal</keyword>
<organism evidence="2 3">
    <name type="scientific">Triparma strigata</name>
    <dbReference type="NCBI Taxonomy" id="1606541"/>
    <lineage>
        <taxon>Eukaryota</taxon>
        <taxon>Sar</taxon>
        <taxon>Stramenopiles</taxon>
        <taxon>Ochrophyta</taxon>
        <taxon>Bolidophyceae</taxon>
        <taxon>Parmales</taxon>
        <taxon>Triparmaceae</taxon>
        <taxon>Triparma</taxon>
    </lineage>
</organism>
<dbReference type="SUPFAM" id="SSF53335">
    <property type="entry name" value="S-adenosyl-L-methionine-dependent methyltransferases"/>
    <property type="match status" value="1"/>
</dbReference>
<feature type="signal peptide" evidence="1">
    <location>
        <begin position="1"/>
        <end position="26"/>
    </location>
</feature>
<sequence length="304" mass="34325">MSSTWLSSSFFFLALSLNLSSVFVSAGIDISGLHALLLAHQNHGPQQCVPDQSPDDSSPSSCRDDLRMLTLGRQGVFLTDSDSFLSILNTYNLSPVQSDATKAFTTLTSSAETLILNLPFRYSTVDSIDASSYEKATFIHDMNLPLPPSTPQFDFVFDGGFTEHVYHVPQVYQNIINLLNPGGLFLSVTVNNNFSGHGFYQFSPEFFTRTFVPKYGMELLELYLAEVGDAPDKWERIDKDYKYRAEFRFKAKPGEEPKQTYIIAIARKLPLEVKPFASLMTNSPQQRSYEEEDWVVERQHLILV</sequence>
<gene>
    <name evidence="2" type="ORF">TrST_g2259</name>
</gene>
<evidence type="ECO:0008006" key="4">
    <source>
        <dbReference type="Google" id="ProtNLM"/>
    </source>
</evidence>
<accession>A0A9W7ED68</accession>
<dbReference type="AlphaFoldDB" id="A0A9W7ED68"/>
<evidence type="ECO:0000313" key="3">
    <source>
        <dbReference type="Proteomes" id="UP001165085"/>
    </source>
</evidence>
<reference evidence="3" key="1">
    <citation type="journal article" date="2023" name="Commun. Biol.">
        <title>Genome analysis of Parmales, the sister group of diatoms, reveals the evolutionary specialization of diatoms from phago-mixotrophs to photoautotrophs.</title>
        <authorList>
            <person name="Ban H."/>
            <person name="Sato S."/>
            <person name="Yoshikawa S."/>
            <person name="Yamada K."/>
            <person name="Nakamura Y."/>
            <person name="Ichinomiya M."/>
            <person name="Sato N."/>
            <person name="Blanc-Mathieu R."/>
            <person name="Endo H."/>
            <person name="Kuwata A."/>
            <person name="Ogata H."/>
        </authorList>
    </citation>
    <scope>NUCLEOTIDE SEQUENCE [LARGE SCALE GENOMIC DNA]</scope>
    <source>
        <strain evidence="3">NIES 3701</strain>
    </source>
</reference>
<protein>
    <recommendedName>
        <fullName evidence="4">Methyltransferase type 11 domain-containing protein</fullName>
    </recommendedName>
</protein>
<evidence type="ECO:0000313" key="2">
    <source>
        <dbReference type="EMBL" id="GMH74433.1"/>
    </source>
</evidence>
<name>A0A9W7ED68_9STRA</name>
<dbReference type="EMBL" id="BRXY01000179">
    <property type="protein sequence ID" value="GMH74433.1"/>
    <property type="molecule type" value="Genomic_DNA"/>
</dbReference>
<dbReference type="CDD" id="cd02440">
    <property type="entry name" value="AdoMet_MTases"/>
    <property type="match status" value="1"/>
</dbReference>
<comment type="caution">
    <text evidence="2">The sequence shown here is derived from an EMBL/GenBank/DDBJ whole genome shotgun (WGS) entry which is preliminary data.</text>
</comment>
<keyword evidence="3" id="KW-1185">Reference proteome</keyword>
<proteinExistence type="predicted"/>
<dbReference type="Gene3D" id="3.40.50.150">
    <property type="entry name" value="Vaccinia Virus protein VP39"/>
    <property type="match status" value="1"/>
</dbReference>
<feature type="chain" id="PRO_5040927385" description="Methyltransferase type 11 domain-containing protein" evidence="1">
    <location>
        <begin position="27"/>
        <end position="304"/>
    </location>
</feature>
<dbReference type="InterPro" id="IPR029063">
    <property type="entry name" value="SAM-dependent_MTases_sf"/>
</dbReference>
<evidence type="ECO:0000256" key="1">
    <source>
        <dbReference type="SAM" id="SignalP"/>
    </source>
</evidence>
<dbReference type="Proteomes" id="UP001165085">
    <property type="component" value="Unassembled WGS sequence"/>
</dbReference>